<evidence type="ECO:0000256" key="5">
    <source>
        <dbReference type="ARBA" id="ARBA00022630"/>
    </source>
</evidence>
<keyword evidence="7" id="KW-0560">Oxidoreductase</keyword>
<evidence type="ECO:0000259" key="9">
    <source>
        <dbReference type="Pfam" id="PF10590"/>
    </source>
</evidence>
<proteinExistence type="predicted"/>
<feature type="domain" description="Pyridoxine 5'-phosphate oxidase dimerisation C-terminal" evidence="9">
    <location>
        <begin position="186"/>
        <end position="228"/>
    </location>
</feature>
<dbReference type="RefSeq" id="XP_038780595.1">
    <property type="nucleotide sequence ID" value="XM_038924667.1"/>
</dbReference>
<evidence type="ECO:0000256" key="1">
    <source>
        <dbReference type="ARBA" id="ARBA00001917"/>
    </source>
</evidence>
<evidence type="ECO:0000313" key="10">
    <source>
        <dbReference type="EMBL" id="QPG77030.1"/>
    </source>
</evidence>
<evidence type="ECO:0000256" key="3">
    <source>
        <dbReference type="ARBA" id="ARBA00005037"/>
    </source>
</evidence>
<dbReference type="NCBIfam" id="NF004231">
    <property type="entry name" value="PRK05679.1"/>
    <property type="match status" value="1"/>
</dbReference>
<dbReference type="InterPro" id="IPR000659">
    <property type="entry name" value="Pyridox_Oxase"/>
</dbReference>
<dbReference type="InterPro" id="IPR019740">
    <property type="entry name" value="Pyridox_Oxase_CS"/>
</dbReference>
<dbReference type="UniPathway" id="UPA01068">
    <property type="reaction ID" value="UER00304"/>
</dbReference>
<dbReference type="InterPro" id="IPR011576">
    <property type="entry name" value="Pyridox_Oxase_N"/>
</dbReference>
<dbReference type="GO" id="GO:0004733">
    <property type="term" value="F:pyridoxamine phosphate oxidase activity"/>
    <property type="evidence" value="ECO:0007669"/>
    <property type="project" value="UniProtKB-EC"/>
</dbReference>
<dbReference type="SUPFAM" id="SSF50475">
    <property type="entry name" value="FMN-binding split barrel"/>
    <property type="match status" value="1"/>
</dbReference>
<organism evidence="10 11">
    <name type="scientific">Eeniella nana</name>
    <name type="common">Yeast</name>
    <name type="synonym">Brettanomyces nanus</name>
    <dbReference type="NCBI Taxonomy" id="13502"/>
    <lineage>
        <taxon>Eukaryota</taxon>
        <taxon>Fungi</taxon>
        <taxon>Dikarya</taxon>
        <taxon>Ascomycota</taxon>
        <taxon>Saccharomycotina</taxon>
        <taxon>Pichiomycetes</taxon>
        <taxon>Pichiales</taxon>
        <taxon>Pichiaceae</taxon>
        <taxon>Brettanomyces</taxon>
    </lineage>
</organism>
<keyword evidence="5" id="KW-0285">Flavoprotein</keyword>
<evidence type="ECO:0000313" key="11">
    <source>
        <dbReference type="Proteomes" id="UP000662931"/>
    </source>
</evidence>
<dbReference type="OrthoDB" id="303614at2759"/>
<dbReference type="AlphaFoldDB" id="A0A875RQI0"/>
<evidence type="ECO:0000256" key="7">
    <source>
        <dbReference type="ARBA" id="ARBA00023002"/>
    </source>
</evidence>
<dbReference type="GO" id="GO:0010181">
    <property type="term" value="F:FMN binding"/>
    <property type="evidence" value="ECO:0007669"/>
    <property type="project" value="InterPro"/>
</dbReference>
<comment type="cofactor">
    <cofactor evidence="1">
        <name>FMN</name>
        <dbReference type="ChEBI" id="CHEBI:58210"/>
    </cofactor>
</comment>
<sequence>MSEENSKPIIFAPQTYQYQKGTLNEKDVTADPIDQFTAWFKEAQDDPTEKIPEAVSLSTASLPSGRVSCRIVLFKELDKRGFMVFSNFDTSKKKQDLDTNKYAAITFFWRNLQRQVRIEGIVEDVGYEVSSHYYQTRPRGSKIGAHASMQSSVLKNGREELQDKINSYGDKFKDTPDNEIPCPEKWGGIRIVPLEIEFWQGRQSRLHDRITYRRDTIDGDWKTYRLAP</sequence>
<dbReference type="EC" id="1.4.3.5" evidence="4"/>
<dbReference type="Pfam" id="PF01243">
    <property type="entry name" value="PNPOx_N"/>
    <property type="match status" value="1"/>
</dbReference>
<dbReference type="InterPro" id="IPR019576">
    <property type="entry name" value="Pyridoxamine_oxidase_dimer_C"/>
</dbReference>
<comment type="pathway">
    <text evidence="3">Cofactor metabolism; pyridoxal 5'-phosphate salvage; pyridoxal 5'-phosphate from pyridoxine 5'-phosphate: step 1/1.</text>
</comment>
<keyword evidence="11" id="KW-1185">Reference proteome</keyword>
<dbReference type="PROSITE" id="PS01064">
    <property type="entry name" value="PYRIDOX_OXIDASE"/>
    <property type="match status" value="1"/>
</dbReference>
<dbReference type="PIRSF" id="PIRSF000190">
    <property type="entry name" value="Pyd_amn-ph_oxd"/>
    <property type="match status" value="1"/>
</dbReference>
<evidence type="ECO:0000259" key="8">
    <source>
        <dbReference type="Pfam" id="PF01243"/>
    </source>
</evidence>
<dbReference type="GeneID" id="62197827"/>
<comment type="pathway">
    <text evidence="2">Cofactor metabolism; pyridoxal 5'-phosphate salvage; pyridoxal 5'-phosphate from pyridoxamine 5'-phosphate: step 1/1.</text>
</comment>
<dbReference type="Gene3D" id="2.30.110.10">
    <property type="entry name" value="Electron Transport, Fmn-binding Protein, Chain A"/>
    <property type="match status" value="1"/>
</dbReference>
<evidence type="ECO:0000256" key="4">
    <source>
        <dbReference type="ARBA" id="ARBA00012801"/>
    </source>
</evidence>
<name>A0A875RQI0_EENNA</name>
<dbReference type="GO" id="GO:0008615">
    <property type="term" value="P:pyridoxine biosynthetic process"/>
    <property type="evidence" value="ECO:0007669"/>
    <property type="project" value="InterPro"/>
</dbReference>
<accession>A0A875RQI0</accession>
<evidence type="ECO:0000256" key="6">
    <source>
        <dbReference type="ARBA" id="ARBA00022643"/>
    </source>
</evidence>
<dbReference type="Pfam" id="PF10590">
    <property type="entry name" value="PNP_phzG_C"/>
    <property type="match status" value="1"/>
</dbReference>
<dbReference type="PANTHER" id="PTHR10851:SF0">
    <property type="entry name" value="PYRIDOXINE-5'-PHOSPHATE OXIDASE"/>
    <property type="match status" value="1"/>
</dbReference>
<keyword evidence="6" id="KW-0288">FMN</keyword>
<dbReference type="Proteomes" id="UP000662931">
    <property type="component" value="Chromosome 4"/>
</dbReference>
<feature type="domain" description="Pyridoxamine 5'-phosphate oxidase N-terminal" evidence="8">
    <location>
        <begin position="52"/>
        <end position="158"/>
    </location>
</feature>
<dbReference type="EMBL" id="CP064815">
    <property type="protein sequence ID" value="QPG77030.1"/>
    <property type="molecule type" value="Genomic_DNA"/>
</dbReference>
<gene>
    <name evidence="10" type="primary">PDX3</name>
    <name evidence="10" type="ORF">FOA43_004427</name>
</gene>
<dbReference type="PANTHER" id="PTHR10851">
    <property type="entry name" value="PYRIDOXINE-5-PHOSPHATE OXIDASE"/>
    <property type="match status" value="1"/>
</dbReference>
<dbReference type="NCBIfam" id="TIGR00558">
    <property type="entry name" value="pdxH"/>
    <property type="match status" value="1"/>
</dbReference>
<evidence type="ECO:0000256" key="2">
    <source>
        <dbReference type="ARBA" id="ARBA00004738"/>
    </source>
</evidence>
<reference evidence="10" key="1">
    <citation type="submission" date="2020-10" db="EMBL/GenBank/DDBJ databases">
        <authorList>
            <person name="Roach M.J.R."/>
        </authorList>
    </citation>
    <scope>NUCLEOTIDE SEQUENCE</scope>
    <source>
        <strain evidence="10">CBS 1945</strain>
    </source>
</reference>
<dbReference type="KEGG" id="bnn:FOA43_004427"/>
<protein>
    <recommendedName>
        <fullName evidence="4">pyridoxal 5'-phosphate synthase</fullName>
        <ecNumber evidence="4">1.4.3.5</ecNumber>
    </recommendedName>
</protein>
<dbReference type="InterPro" id="IPR012349">
    <property type="entry name" value="Split_barrel_FMN-bd"/>
</dbReference>